<dbReference type="GO" id="GO:0043252">
    <property type="term" value="P:sodium-independent organic anion transport"/>
    <property type="evidence" value="ECO:0007669"/>
    <property type="project" value="TreeGrafter"/>
</dbReference>
<feature type="transmembrane region" description="Helical" evidence="8">
    <location>
        <begin position="325"/>
        <end position="351"/>
    </location>
</feature>
<dbReference type="RefSeq" id="XP_022328748.1">
    <property type="nucleotide sequence ID" value="XM_022473040.1"/>
</dbReference>
<dbReference type="KEGG" id="cvn:111127793"/>
<feature type="transmembrane region" description="Helical" evidence="8">
    <location>
        <begin position="164"/>
        <end position="190"/>
    </location>
</feature>
<keyword evidence="3" id="KW-1003">Cell membrane</keyword>
<feature type="transmembrane region" description="Helical" evidence="8">
    <location>
        <begin position="202"/>
        <end position="230"/>
    </location>
</feature>
<protein>
    <recommendedName>
        <fullName evidence="8">Solute carrier organic anion transporter family member</fullName>
    </recommendedName>
</protein>
<evidence type="ECO:0000256" key="8">
    <source>
        <dbReference type="RuleBase" id="RU362056"/>
    </source>
</evidence>
<dbReference type="Proteomes" id="UP000694844">
    <property type="component" value="Chromosome 4"/>
</dbReference>
<evidence type="ECO:0000256" key="3">
    <source>
        <dbReference type="ARBA" id="ARBA00022475"/>
    </source>
</evidence>
<feature type="transmembrane region" description="Helical" evidence="8">
    <location>
        <begin position="600"/>
        <end position="622"/>
    </location>
</feature>
<evidence type="ECO:0000256" key="7">
    <source>
        <dbReference type="ARBA" id="ARBA00023157"/>
    </source>
</evidence>
<dbReference type="SUPFAM" id="SSF100895">
    <property type="entry name" value="Kazal-type serine protease inhibitors"/>
    <property type="match status" value="1"/>
</dbReference>
<dbReference type="Pfam" id="PF07648">
    <property type="entry name" value="Kazal_2"/>
    <property type="match status" value="1"/>
</dbReference>
<comment type="caution">
    <text evidence="8">Lacks conserved residue(s) required for the propagation of feature annotation.</text>
</comment>
<evidence type="ECO:0000256" key="5">
    <source>
        <dbReference type="ARBA" id="ARBA00022989"/>
    </source>
</evidence>
<dbReference type="GO" id="GO:0015347">
    <property type="term" value="F:sodium-independent organic anion transmembrane transporter activity"/>
    <property type="evidence" value="ECO:0007669"/>
    <property type="project" value="TreeGrafter"/>
</dbReference>
<evidence type="ECO:0000256" key="4">
    <source>
        <dbReference type="ARBA" id="ARBA00022692"/>
    </source>
</evidence>
<dbReference type="AlphaFoldDB" id="A0A8B8DLV5"/>
<evidence type="ECO:0000313" key="10">
    <source>
        <dbReference type="Proteomes" id="UP000694844"/>
    </source>
</evidence>
<organism evidence="10 11">
    <name type="scientific">Crassostrea virginica</name>
    <name type="common">Eastern oyster</name>
    <dbReference type="NCBI Taxonomy" id="6565"/>
    <lineage>
        <taxon>Eukaryota</taxon>
        <taxon>Metazoa</taxon>
        <taxon>Spiralia</taxon>
        <taxon>Lophotrochozoa</taxon>
        <taxon>Mollusca</taxon>
        <taxon>Bivalvia</taxon>
        <taxon>Autobranchia</taxon>
        <taxon>Pteriomorphia</taxon>
        <taxon>Ostreida</taxon>
        <taxon>Ostreoidea</taxon>
        <taxon>Ostreidae</taxon>
        <taxon>Crassostrea</taxon>
    </lineage>
</organism>
<proteinExistence type="inferred from homology"/>
<dbReference type="Pfam" id="PF03137">
    <property type="entry name" value="OATP"/>
    <property type="match status" value="1"/>
</dbReference>
<dbReference type="PANTHER" id="PTHR11388">
    <property type="entry name" value="ORGANIC ANION TRANSPORTER"/>
    <property type="match status" value="1"/>
</dbReference>
<keyword evidence="7" id="KW-1015">Disulfide bond</keyword>
<accession>A0A8B8DLV5</accession>
<comment type="subcellular location">
    <subcellularLocation>
        <location evidence="1 8">Cell membrane</location>
        <topology evidence="1 8">Multi-pass membrane protein</topology>
    </subcellularLocation>
</comment>
<feature type="transmembrane region" description="Helical" evidence="8">
    <location>
        <begin position="101"/>
        <end position="122"/>
    </location>
</feature>
<dbReference type="GeneID" id="111127793"/>
<name>A0A8B8DLV5_CRAVI</name>
<gene>
    <name evidence="11" type="primary">LOC111127793</name>
</gene>
<dbReference type="InterPro" id="IPR036259">
    <property type="entry name" value="MFS_trans_sf"/>
</dbReference>
<dbReference type="SUPFAM" id="SSF103473">
    <property type="entry name" value="MFS general substrate transporter"/>
    <property type="match status" value="1"/>
</dbReference>
<dbReference type="PROSITE" id="PS51465">
    <property type="entry name" value="KAZAL_2"/>
    <property type="match status" value="1"/>
</dbReference>
<feature type="transmembrane region" description="Helical" evidence="8">
    <location>
        <begin position="72"/>
        <end position="94"/>
    </location>
</feature>
<reference evidence="11" key="1">
    <citation type="submission" date="2025-08" db="UniProtKB">
        <authorList>
            <consortium name="RefSeq"/>
        </authorList>
    </citation>
    <scope>IDENTIFICATION</scope>
    <source>
        <tissue evidence="11">Whole sample</tissue>
    </source>
</reference>
<dbReference type="Gene3D" id="1.20.1250.20">
    <property type="entry name" value="MFS general substrate transporter like domains"/>
    <property type="match status" value="1"/>
</dbReference>
<dbReference type="GO" id="GO:0016323">
    <property type="term" value="C:basolateral plasma membrane"/>
    <property type="evidence" value="ECO:0007669"/>
    <property type="project" value="TreeGrafter"/>
</dbReference>
<keyword evidence="10" id="KW-1185">Reference proteome</keyword>
<evidence type="ECO:0000313" key="11">
    <source>
        <dbReference type="RefSeq" id="XP_022328748.1"/>
    </source>
</evidence>
<dbReference type="OrthoDB" id="6125972at2759"/>
<dbReference type="InterPro" id="IPR002350">
    <property type="entry name" value="Kazal_dom"/>
</dbReference>
<dbReference type="PANTHER" id="PTHR11388:SF100">
    <property type="entry name" value="SOLUTE CARRIER ORGANIC ANION TRANSPORTER FAMILY MEMBER 4A1"/>
    <property type="match status" value="1"/>
</dbReference>
<comment type="similarity">
    <text evidence="2 8">Belongs to the organo anion transporter (TC 2.A.60) family.</text>
</comment>
<evidence type="ECO:0000256" key="2">
    <source>
        <dbReference type="ARBA" id="ARBA00009657"/>
    </source>
</evidence>
<feature type="transmembrane region" description="Helical" evidence="8">
    <location>
        <begin position="508"/>
        <end position="534"/>
    </location>
</feature>
<feature type="transmembrane region" description="Helical" evidence="8">
    <location>
        <begin position="34"/>
        <end position="60"/>
    </location>
</feature>
<feature type="domain" description="Kazal-like" evidence="9">
    <location>
        <begin position="435"/>
        <end position="490"/>
    </location>
</feature>
<dbReference type="NCBIfam" id="TIGR00805">
    <property type="entry name" value="oat"/>
    <property type="match status" value="1"/>
</dbReference>
<keyword evidence="6 8" id="KW-0472">Membrane</keyword>
<sequence length="666" mass="72817">MKETMSLPKEEKSTYGCLSFRPSSLQFLNTVKWYVFWQCMFGFFDGFVVNGVINIIIVALEKRYQLSSQKSGLIASANDFGSVVIYILVGFLGTHANKPRVIGIGLAIMSLGCFVFVMPHFVGDLYQYTLSSTTANSTENLCAASNSSTDRCLADTSTGSGTELYYALLVAGNTLIGLGAVPAFVLGLTYIEENCRTRDSPFYFGCGFACSAVGVAVGFVAGAQTLSIFVDVDKVDASRISLDPSHPQWVGAWWICILVALGGCLLISLPVAGYPKRLPEYDEIQSTKVSEVQTNAAEIYQKQENFGKSIKHLPLSLWLLVKNPAYIFVVLGGTVEVLIFGGLATFGAKIITEFFNTDISEAGYLMGLTTVIGSGGGMLFGGYVVKRFNLRFRGIIRFCCACQLLCMCLGPAFLASCPSQPFAGLTSPYPSNRDSSLISTCNSECGCTTAGFEPVCDHNRLVYFSPCHAGCNGVSKANGTKIYQQCTCVNKTLESVVLTDGRCSDRCFWYYIVVTMLLLMNFLTFSTMSPVLAAMYRCIPHQQRAVGTGIQFTLGRLLGTTPGPVLLGAILDSTCLVWQDKCGERGNCWIYDKWPLGIRLMLWWICTKLVGVFFLCIAHQSYKSEVTSQELKVESKLDNGHGEETKKAEDNMAFTTSPDEIYSTRL</sequence>
<evidence type="ECO:0000259" key="9">
    <source>
        <dbReference type="PROSITE" id="PS51465"/>
    </source>
</evidence>
<evidence type="ECO:0000256" key="6">
    <source>
        <dbReference type="ARBA" id="ARBA00023136"/>
    </source>
</evidence>
<keyword evidence="8" id="KW-0813">Transport</keyword>
<dbReference type="GO" id="GO:0006811">
    <property type="term" value="P:monoatomic ion transport"/>
    <property type="evidence" value="ECO:0007669"/>
    <property type="project" value="UniProtKB-KW"/>
</dbReference>
<feature type="transmembrane region" description="Helical" evidence="8">
    <location>
        <begin position="250"/>
        <end position="272"/>
    </location>
</feature>
<keyword evidence="4 8" id="KW-0812">Transmembrane</keyword>
<dbReference type="InterPro" id="IPR004156">
    <property type="entry name" value="OATP"/>
</dbReference>
<keyword evidence="8" id="KW-0406">Ion transport</keyword>
<evidence type="ECO:0000256" key="1">
    <source>
        <dbReference type="ARBA" id="ARBA00004651"/>
    </source>
</evidence>
<dbReference type="InterPro" id="IPR036058">
    <property type="entry name" value="Kazal_dom_sf"/>
</dbReference>
<keyword evidence="5 8" id="KW-1133">Transmembrane helix</keyword>
<feature type="transmembrane region" description="Helical" evidence="8">
    <location>
        <begin position="363"/>
        <end position="383"/>
    </location>
</feature>